<gene>
    <name evidence="4" type="ORF">PeribacterD1_0658</name>
</gene>
<evidence type="ECO:0000259" key="3">
    <source>
        <dbReference type="PROSITE" id="PS51084"/>
    </source>
</evidence>
<accession>A0A0S1SKR4</accession>
<proteinExistence type="predicted"/>
<dbReference type="AlphaFoldDB" id="A0A0S1SJH2"/>
<reference evidence="5" key="1">
    <citation type="submission" date="2015-10" db="EMBL/GenBank/DDBJ databases">
        <title>Analysis of five complete genome sequences for members of the class Peribacteria in the recently recognized Peregrinibacteria bacterial phylum.</title>
        <authorList>
            <person name="Anantharaman K."/>
            <person name="Brown C.T."/>
            <person name="Burstein D."/>
            <person name="Castelle C.J."/>
            <person name="Probst A.J."/>
            <person name="Thomas B.C."/>
            <person name="Williams K.H."/>
            <person name="Banfield J.F."/>
        </authorList>
    </citation>
    <scope>NUCLEOTIDE SEQUENCE [LARGE SCALE GENOMIC DNA]</scope>
</reference>
<dbReference type="EMBL" id="CP013065">
    <property type="protein sequence ID" value="ALM13333.1"/>
    <property type="molecule type" value="Genomic_DNA"/>
</dbReference>
<evidence type="ECO:0000313" key="4">
    <source>
        <dbReference type="EMBL" id="ALM13333.1"/>
    </source>
</evidence>
<dbReference type="PANTHER" id="PTHR23089">
    <property type="entry name" value="HISTIDINE TRIAD HIT PROTEIN"/>
    <property type="match status" value="1"/>
</dbReference>
<accession>A0A0S1SJH2</accession>
<dbReference type="Gene3D" id="3.30.428.10">
    <property type="entry name" value="HIT-like"/>
    <property type="match status" value="1"/>
</dbReference>
<name>A0A0S1SJH2_9BACT</name>
<dbReference type="SUPFAM" id="SSF54197">
    <property type="entry name" value="HIT-like"/>
    <property type="match status" value="1"/>
</dbReference>
<evidence type="ECO:0000256" key="1">
    <source>
        <dbReference type="PIRSR" id="PIRSR601310-1"/>
    </source>
</evidence>
<dbReference type="KEGG" id="prf:PeribacterA2_0658"/>
<organism evidence="4 5">
    <name type="scientific">Candidatus Peribacter riflensis</name>
    <dbReference type="NCBI Taxonomy" id="1735162"/>
    <lineage>
        <taxon>Bacteria</taxon>
        <taxon>Candidatus Peregrinibacteriota</taxon>
        <taxon>Candidatus Peribacteria</taxon>
        <taxon>Candidatus Peribacterales</taxon>
        <taxon>Candidatus Peribacteraceae</taxon>
        <taxon>Candidatus Peribacter</taxon>
    </lineage>
</organism>
<dbReference type="Pfam" id="PF11969">
    <property type="entry name" value="DcpS_C"/>
    <property type="match status" value="1"/>
</dbReference>
<dbReference type="PRINTS" id="PR00332">
    <property type="entry name" value="HISTRIAD"/>
</dbReference>
<feature type="active site" description="Tele-AMP-histidine intermediate" evidence="1">
    <location>
        <position position="102"/>
    </location>
</feature>
<protein>
    <submittedName>
        <fullName evidence="4">Bis(5'-nucleosyl)-tetraphosphatase</fullName>
    </submittedName>
</protein>
<accession>A0A0S1SPR4</accession>
<dbReference type="STRING" id="1735162.PeribacterB2_0658"/>
<feature type="domain" description="HIT" evidence="3">
    <location>
        <begin position="6"/>
        <end position="112"/>
    </location>
</feature>
<dbReference type="InterPro" id="IPR001310">
    <property type="entry name" value="Histidine_triad_HIT"/>
</dbReference>
<dbReference type="Proteomes" id="UP000069135">
    <property type="component" value="Chromosome"/>
</dbReference>
<dbReference type="GO" id="GO:0003824">
    <property type="term" value="F:catalytic activity"/>
    <property type="evidence" value="ECO:0007669"/>
    <property type="project" value="InterPro"/>
</dbReference>
<evidence type="ECO:0000256" key="2">
    <source>
        <dbReference type="PROSITE-ProRule" id="PRU00464"/>
    </source>
</evidence>
<accession>A0A0S1SPK5</accession>
<dbReference type="PROSITE" id="PS51084">
    <property type="entry name" value="HIT_2"/>
    <property type="match status" value="1"/>
</dbReference>
<comment type="caution">
    <text evidence="2">Lacks conserved residue(s) required for the propagation of feature annotation.</text>
</comment>
<accession>A0A0S1ST99</accession>
<evidence type="ECO:0000313" key="5">
    <source>
        <dbReference type="Proteomes" id="UP000069135"/>
    </source>
</evidence>
<dbReference type="InterPro" id="IPR011146">
    <property type="entry name" value="HIT-like"/>
</dbReference>
<reference evidence="4 5" key="2">
    <citation type="journal article" date="2016" name="PeerJ">
        <title>Analysis of five complete genome sequences for members of the class Peribacteria in the recently recognized Peregrinibacteria bacterial phylum.</title>
        <authorList>
            <person name="Anantharaman K."/>
            <person name="Brown C.T."/>
            <person name="Burstein D."/>
            <person name="Castelle C.J."/>
            <person name="Probst A.J."/>
            <person name="Thomas B.C."/>
            <person name="Williams K.H."/>
            <person name="Banfield J.F."/>
        </authorList>
    </citation>
    <scope>NUCLEOTIDE SEQUENCE [LARGE SCALE GENOMIC DNA]</scope>
    <source>
        <strain evidence="4">RIFOXYD1_FULL_PER-ii_59_16</strain>
    </source>
</reference>
<sequence>MNERTIFHKIRDREIPASIVYEDDEVLVFKDIHPKAPTHLLFIAKRDQDFVSSIDDLTEQTAHVPGLLIRKAQTFAKSHGITGYQLKFHVGRDGGQEVFYLHLHFLSEQKID</sequence>
<dbReference type="InterPro" id="IPR036265">
    <property type="entry name" value="HIT-like_sf"/>
</dbReference>